<keyword evidence="3" id="KW-1185">Reference proteome</keyword>
<feature type="transmembrane region" description="Helical" evidence="1">
    <location>
        <begin position="226"/>
        <end position="249"/>
    </location>
</feature>
<sequence length="252" mass="25687">MIVAGLILLAIGAADILREFLPARGRWIGLVAGAVVVIALAALSDAILAGLLAVALAAAWMWLSPIGAPARAGFWPAVAVGALCAVLVAALQARPSPGLLGAVWELPTPVGVIGVDQTVLALGAVLFLLESSNVVVRSALAQEKVQVGVAVGEMPPAEDAAADIVPLAAAPALKGGRLIGPLERMLVFALTLAAMYPLLAAILAAKGIVRFPEISRDSAAGNRAEYFLIGSLVSWVLALAAAFLVWWGFATP</sequence>
<proteinExistence type="predicted"/>
<comment type="caution">
    <text evidence="2">The sequence shown here is derived from an EMBL/GenBank/DDBJ whole genome shotgun (WGS) entry which is preliminary data.</text>
</comment>
<keyword evidence="1" id="KW-1133">Transmembrane helix</keyword>
<dbReference type="RefSeq" id="WP_397556494.1">
    <property type="nucleotide sequence ID" value="NZ_JBIQWL010000003.1"/>
</dbReference>
<feature type="transmembrane region" description="Helical" evidence="1">
    <location>
        <begin position="30"/>
        <end position="60"/>
    </location>
</feature>
<name>A0ABW7QA93_9MICO</name>
<dbReference type="Proteomes" id="UP001610861">
    <property type="component" value="Unassembled WGS sequence"/>
</dbReference>
<organism evidence="2 3">
    <name type="scientific">Microbacterium alkaliflavum</name>
    <dbReference type="NCBI Taxonomy" id="3248839"/>
    <lineage>
        <taxon>Bacteria</taxon>
        <taxon>Bacillati</taxon>
        <taxon>Actinomycetota</taxon>
        <taxon>Actinomycetes</taxon>
        <taxon>Micrococcales</taxon>
        <taxon>Microbacteriaceae</taxon>
        <taxon>Microbacterium</taxon>
    </lineage>
</organism>
<keyword evidence="1" id="KW-0472">Membrane</keyword>
<feature type="transmembrane region" description="Helical" evidence="1">
    <location>
        <begin position="185"/>
        <end position="205"/>
    </location>
</feature>
<reference evidence="2 3" key="1">
    <citation type="submission" date="2024-09" db="EMBL/GenBank/DDBJ databases">
        <authorList>
            <person name="Pan X."/>
        </authorList>
    </citation>
    <scope>NUCLEOTIDE SEQUENCE [LARGE SCALE GENOMIC DNA]</scope>
    <source>
        <strain evidence="2 3">B2969</strain>
    </source>
</reference>
<feature type="transmembrane region" description="Helical" evidence="1">
    <location>
        <begin position="72"/>
        <end position="91"/>
    </location>
</feature>
<evidence type="ECO:0000313" key="2">
    <source>
        <dbReference type="EMBL" id="MFH8251053.1"/>
    </source>
</evidence>
<evidence type="ECO:0000256" key="1">
    <source>
        <dbReference type="SAM" id="Phobius"/>
    </source>
</evidence>
<accession>A0ABW7QA93</accession>
<keyword evidence="1" id="KW-0812">Transmembrane</keyword>
<dbReference type="EMBL" id="JBIQWL010000003">
    <property type="protein sequence ID" value="MFH8251053.1"/>
    <property type="molecule type" value="Genomic_DNA"/>
</dbReference>
<gene>
    <name evidence="2" type="ORF">ACH3VR_11855</name>
</gene>
<evidence type="ECO:0000313" key="3">
    <source>
        <dbReference type="Proteomes" id="UP001610861"/>
    </source>
</evidence>
<protein>
    <submittedName>
        <fullName evidence="2">Uncharacterized protein</fullName>
    </submittedName>
</protein>